<dbReference type="GO" id="GO:0004519">
    <property type="term" value="F:endonuclease activity"/>
    <property type="evidence" value="ECO:0007669"/>
    <property type="project" value="UniProtKB-KW"/>
</dbReference>
<keyword evidence="3" id="KW-0255">Endonuclease</keyword>
<keyword evidence="3" id="KW-0540">Nuclease</keyword>
<dbReference type="RefSeq" id="WP_006979913.1">
    <property type="nucleotide sequence ID" value="NZ_ABVL01000006.1"/>
</dbReference>
<dbReference type="SUPFAM" id="SSF56219">
    <property type="entry name" value="DNase I-like"/>
    <property type="match status" value="1"/>
</dbReference>
<name>B4D0Y7_9BACT</name>
<dbReference type="Pfam" id="PF03372">
    <property type="entry name" value="Exo_endo_phos"/>
    <property type="match status" value="1"/>
</dbReference>
<protein>
    <submittedName>
        <fullName evidence="3">Endonuclease/exonuclease/phosphatase</fullName>
    </submittedName>
</protein>
<organism evidence="3 4">
    <name type="scientific">Chthoniobacter flavus Ellin428</name>
    <dbReference type="NCBI Taxonomy" id="497964"/>
    <lineage>
        <taxon>Bacteria</taxon>
        <taxon>Pseudomonadati</taxon>
        <taxon>Verrucomicrobiota</taxon>
        <taxon>Spartobacteria</taxon>
        <taxon>Chthoniobacterales</taxon>
        <taxon>Chthoniobacteraceae</taxon>
        <taxon>Chthoniobacter</taxon>
    </lineage>
</organism>
<dbReference type="eggNOG" id="COG2374">
    <property type="taxonomic scope" value="Bacteria"/>
</dbReference>
<evidence type="ECO:0000256" key="1">
    <source>
        <dbReference type="SAM" id="SignalP"/>
    </source>
</evidence>
<dbReference type="Gene3D" id="3.60.10.10">
    <property type="entry name" value="Endonuclease/exonuclease/phosphatase"/>
    <property type="match status" value="1"/>
</dbReference>
<reference evidence="3 4" key="1">
    <citation type="journal article" date="2011" name="J. Bacteriol.">
        <title>Genome sequence of Chthoniobacter flavus Ellin428, an aerobic heterotrophic soil bacterium.</title>
        <authorList>
            <person name="Kant R."/>
            <person name="van Passel M.W."/>
            <person name="Palva A."/>
            <person name="Lucas S."/>
            <person name="Lapidus A."/>
            <person name="Glavina Del Rio T."/>
            <person name="Dalin E."/>
            <person name="Tice H."/>
            <person name="Bruce D."/>
            <person name="Goodwin L."/>
            <person name="Pitluck S."/>
            <person name="Larimer F.W."/>
            <person name="Land M.L."/>
            <person name="Hauser L."/>
            <person name="Sangwan P."/>
            <person name="de Vos W.M."/>
            <person name="Janssen P.H."/>
            <person name="Smidt H."/>
        </authorList>
    </citation>
    <scope>NUCLEOTIDE SEQUENCE [LARGE SCALE GENOMIC DNA]</scope>
    <source>
        <strain evidence="3 4">Ellin428</strain>
    </source>
</reference>
<dbReference type="STRING" id="497964.CfE428DRAFT_2588"/>
<dbReference type="InterPro" id="IPR051916">
    <property type="entry name" value="GPI-anchor_lipid_remodeler"/>
</dbReference>
<dbReference type="GO" id="GO:0004527">
    <property type="term" value="F:exonuclease activity"/>
    <property type="evidence" value="ECO:0007669"/>
    <property type="project" value="UniProtKB-KW"/>
</dbReference>
<sequence length="303" mass="34174" precursor="true">MRFPRLFALLLAVRLPLAALGADQPPSVVIATYNVENYLGEESVAADTGPRKAKLKSEKEIDAVVRVVKDINPDILGICEMGEPERFEDFKKRLADAGLHYTDFEYVQALDNQRHLALVSRYPIVARQSLSNVSYELAGQPEKVRRGFLDVTIEIRPGYQVRFVSAHLKSKLPVPEGEALVRRNEASLLRKHLDEILVADPNVRLVCFGDFNDLKNEPAYHEVAGVHGPTYMTALPAKDELGDTWTEYWKAADLYSRIDYIFVSPVLHREISPGSPRVYRSAYWNDASDHRPVYATIVPSGRK</sequence>
<comment type="caution">
    <text evidence="3">The sequence shown here is derived from an EMBL/GenBank/DDBJ whole genome shotgun (WGS) entry which is preliminary data.</text>
</comment>
<keyword evidence="3" id="KW-0269">Exonuclease</keyword>
<keyword evidence="4" id="KW-1185">Reference proteome</keyword>
<dbReference type="EMBL" id="ABVL01000006">
    <property type="protein sequence ID" value="EDY19999.1"/>
    <property type="molecule type" value="Genomic_DNA"/>
</dbReference>
<keyword evidence="3" id="KW-0378">Hydrolase</keyword>
<keyword evidence="1" id="KW-0732">Signal</keyword>
<feature type="signal peptide" evidence="1">
    <location>
        <begin position="1"/>
        <end position="21"/>
    </location>
</feature>
<dbReference type="AlphaFoldDB" id="B4D0Y7"/>
<accession>B4D0Y7</accession>
<dbReference type="PANTHER" id="PTHR14859">
    <property type="entry name" value="CALCOFLUOR WHITE HYPERSENSITIVE PROTEIN PRECURSOR"/>
    <property type="match status" value="1"/>
</dbReference>
<evidence type="ECO:0000313" key="4">
    <source>
        <dbReference type="Proteomes" id="UP000005824"/>
    </source>
</evidence>
<proteinExistence type="predicted"/>
<dbReference type="InterPro" id="IPR036691">
    <property type="entry name" value="Endo/exonu/phosph_ase_sf"/>
</dbReference>
<gene>
    <name evidence="3" type="ORF">CfE428DRAFT_2588</name>
</gene>
<dbReference type="GO" id="GO:0006506">
    <property type="term" value="P:GPI anchor biosynthetic process"/>
    <property type="evidence" value="ECO:0007669"/>
    <property type="project" value="TreeGrafter"/>
</dbReference>
<dbReference type="GO" id="GO:0016020">
    <property type="term" value="C:membrane"/>
    <property type="evidence" value="ECO:0007669"/>
    <property type="project" value="GOC"/>
</dbReference>
<dbReference type="PANTHER" id="PTHR14859:SF1">
    <property type="entry name" value="PGAP2-INTERACTING PROTEIN"/>
    <property type="match status" value="1"/>
</dbReference>
<dbReference type="InterPro" id="IPR005135">
    <property type="entry name" value="Endo/exonuclease/phosphatase"/>
</dbReference>
<dbReference type="Proteomes" id="UP000005824">
    <property type="component" value="Unassembled WGS sequence"/>
</dbReference>
<dbReference type="InParanoid" id="B4D0Y7"/>
<feature type="chain" id="PRO_5002802597" evidence="1">
    <location>
        <begin position="22"/>
        <end position="303"/>
    </location>
</feature>
<evidence type="ECO:0000259" key="2">
    <source>
        <dbReference type="Pfam" id="PF03372"/>
    </source>
</evidence>
<evidence type="ECO:0000313" key="3">
    <source>
        <dbReference type="EMBL" id="EDY19999.1"/>
    </source>
</evidence>
<feature type="domain" description="Endonuclease/exonuclease/phosphatase" evidence="2">
    <location>
        <begin position="31"/>
        <end position="290"/>
    </location>
</feature>